<dbReference type="InParanoid" id="A0A0H2RWU8"/>
<keyword evidence="3" id="KW-1185">Reference proteome</keyword>
<feature type="compositionally biased region" description="Basic and acidic residues" evidence="1">
    <location>
        <begin position="122"/>
        <end position="144"/>
    </location>
</feature>
<sequence>MPYFSWAHLNPYQAHRAAFAFHRGPRRFFPRLLWFGIGAGSYAMWTRHAEAKRQVEDGSSSSEYRLARAPSSSQRSRTNVESPAEGIREVGEQAGSAISEASLTALDALTTSLQTLKAKLAETREQHELERDGDKLYLEQRLPTDEDNFSSSRSSRSRGF</sequence>
<protein>
    <submittedName>
        <fullName evidence="2">Uncharacterized protein</fullName>
    </submittedName>
</protein>
<dbReference type="Proteomes" id="UP000053477">
    <property type="component" value="Unassembled WGS sequence"/>
</dbReference>
<proteinExistence type="predicted"/>
<feature type="compositionally biased region" description="Polar residues" evidence="1">
    <location>
        <begin position="70"/>
        <end position="81"/>
    </location>
</feature>
<evidence type="ECO:0000313" key="3">
    <source>
        <dbReference type="Proteomes" id="UP000053477"/>
    </source>
</evidence>
<accession>A0A0H2RWU8</accession>
<name>A0A0H2RWU8_9AGAM</name>
<gene>
    <name evidence="2" type="ORF">SCHPADRAFT_901779</name>
</gene>
<reference evidence="2 3" key="1">
    <citation type="submission" date="2015-04" db="EMBL/GenBank/DDBJ databases">
        <title>Complete genome sequence of Schizopora paradoxa KUC8140, a cosmopolitan wood degrader in East Asia.</title>
        <authorList>
            <consortium name="DOE Joint Genome Institute"/>
            <person name="Min B."/>
            <person name="Park H."/>
            <person name="Jang Y."/>
            <person name="Kim J.-J."/>
            <person name="Kim K.H."/>
            <person name="Pangilinan J."/>
            <person name="Lipzen A."/>
            <person name="Riley R."/>
            <person name="Grigoriev I.V."/>
            <person name="Spatafora J.W."/>
            <person name="Choi I.-G."/>
        </authorList>
    </citation>
    <scope>NUCLEOTIDE SEQUENCE [LARGE SCALE GENOMIC DNA]</scope>
    <source>
        <strain evidence="2 3">KUC8140</strain>
    </source>
</reference>
<dbReference type="EMBL" id="KQ085920">
    <property type="protein sequence ID" value="KLO16087.1"/>
    <property type="molecule type" value="Genomic_DNA"/>
</dbReference>
<feature type="region of interest" description="Disordered" evidence="1">
    <location>
        <begin position="54"/>
        <end position="93"/>
    </location>
</feature>
<dbReference type="AlphaFoldDB" id="A0A0H2RWU8"/>
<feature type="region of interest" description="Disordered" evidence="1">
    <location>
        <begin position="122"/>
        <end position="160"/>
    </location>
</feature>
<evidence type="ECO:0000313" key="2">
    <source>
        <dbReference type="EMBL" id="KLO16087.1"/>
    </source>
</evidence>
<evidence type="ECO:0000256" key="1">
    <source>
        <dbReference type="SAM" id="MobiDB-lite"/>
    </source>
</evidence>
<organism evidence="2 3">
    <name type="scientific">Schizopora paradoxa</name>
    <dbReference type="NCBI Taxonomy" id="27342"/>
    <lineage>
        <taxon>Eukaryota</taxon>
        <taxon>Fungi</taxon>
        <taxon>Dikarya</taxon>
        <taxon>Basidiomycota</taxon>
        <taxon>Agaricomycotina</taxon>
        <taxon>Agaricomycetes</taxon>
        <taxon>Hymenochaetales</taxon>
        <taxon>Schizoporaceae</taxon>
        <taxon>Schizopora</taxon>
    </lineage>
</organism>